<dbReference type="Gene3D" id="1.10.287.470">
    <property type="entry name" value="Helix hairpin bin"/>
    <property type="match status" value="1"/>
</dbReference>
<keyword evidence="5" id="KW-0812">Transmembrane</keyword>
<evidence type="ECO:0000313" key="9">
    <source>
        <dbReference type="EMBL" id="CAA9316223.1"/>
    </source>
</evidence>
<feature type="coiled-coil region" evidence="3">
    <location>
        <begin position="107"/>
        <end position="218"/>
    </location>
</feature>
<feature type="region of interest" description="Disordered" evidence="4">
    <location>
        <begin position="1"/>
        <end position="21"/>
    </location>
</feature>
<dbReference type="Pfam" id="PF25917">
    <property type="entry name" value="BSH_RND"/>
    <property type="match status" value="1"/>
</dbReference>
<protein>
    <submittedName>
        <fullName evidence="9">HlyD family secretion protein</fullName>
    </submittedName>
</protein>
<evidence type="ECO:0000256" key="3">
    <source>
        <dbReference type="SAM" id="Coils"/>
    </source>
</evidence>
<feature type="coiled-coil region" evidence="3">
    <location>
        <begin position="243"/>
        <end position="277"/>
    </location>
</feature>
<dbReference type="Gene3D" id="2.40.50.100">
    <property type="match status" value="2"/>
</dbReference>
<evidence type="ECO:0000256" key="5">
    <source>
        <dbReference type="SAM" id="Phobius"/>
    </source>
</evidence>
<dbReference type="Gene3D" id="2.40.30.170">
    <property type="match status" value="1"/>
</dbReference>
<dbReference type="EMBL" id="CADCTY010000424">
    <property type="protein sequence ID" value="CAA9316223.1"/>
    <property type="molecule type" value="Genomic_DNA"/>
</dbReference>
<proteinExistence type="predicted"/>
<accession>A0A6J4KWI0</accession>
<evidence type="ECO:0000256" key="2">
    <source>
        <dbReference type="ARBA" id="ARBA00023054"/>
    </source>
</evidence>
<evidence type="ECO:0000259" key="8">
    <source>
        <dbReference type="Pfam" id="PF25954"/>
    </source>
</evidence>
<dbReference type="InterPro" id="IPR058792">
    <property type="entry name" value="Beta-barrel_RND_2"/>
</dbReference>
<keyword evidence="5" id="KW-0472">Membrane</keyword>
<sequence>MAQSLPESSDRPSSEPLQPAKRRQLKSRLLIPVGVAAIAGTSLALWYFLSQPANQDLRLSGRIEGYETDVGAKTGGRVDTIAVREGDPVKQGQLLVRISDTEVQAQLRGAAAKVTAAQQQAQQAQLQIAVIENQIRESQLNVLQSQQDSQGRVYQAASSVASLEAQLKQARSQLNLAKATRDRYALLLQEGAVTRQQYDQQETSYQNALANVEAAQKQIDAAAGGLALAQSYSINPAIRDAQLGALLRQRQSAQAQLKAAEAEIKNAQAAQKQVQAQIDYLNITSPINGVVTARSKEPGAVVTNGQTVLSLLDLNSVYLRGFVPEGNIGKIRVGQKARVFLDSDPKRPLDARVAAIDPQASFTPENVYFRDDRVKQVVGIKITIDNPSGYAKPGMPADAEIVLE</sequence>
<dbReference type="GO" id="GO:0030313">
    <property type="term" value="C:cell envelope"/>
    <property type="evidence" value="ECO:0007669"/>
    <property type="project" value="UniProtKB-SubCell"/>
</dbReference>
<dbReference type="PANTHER" id="PTHR32347">
    <property type="entry name" value="EFFLUX SYSTEM COMPONENT YKNX-RELATED"/>
    <property type="match status" value="1"/>
</dbReference>
<comment type="subcellular location">
    <subcellularLocation>
        <location evidence="1">Cell envelope</location>
    </subcellularLocation>
</comment>
<gene>
    <name evidence="9" type="ORF">AVDCRST_MAG94-1230</name>
</gene>
<evidence type="ECO:0000259" key="7">
    <source>
        <dbReference type="Pfam" id="PF25917"/>
    </source>
</evidence>
<evidence type="ECO:0000259" key="6">
    <source>
        <dbReference type="Pfam" id="PF25876"/>
    </source>
</evidence>
<feature type="domain" description="Multidrug resistance protein MdtA-like alpha-helical hairpin" evidence="6">
    <location>
        <begin position="161"/>
        <end position="223"/>
    </location>
</feature>
<dbReference type="PRINTS" id="PR01490">
    <property type="entry name" value="RTXTOXIND"/>
</dbReference>
<dbReference type="InterPro" id="IPR058624">
    <property type="entry name" value="MdtA-like_HH"/>
</dbReference>
<feature type="domain" description="CusB-like beta-barrel" evidence="8">
    <location>
        <begin position="319"/>
        <end position="400"/>
    </location>
</feature>
<dbReference type="InterPro" id="IPR050465">
    <property type="entry name" value="UPF0194_transport"/>
</dbReference>
<reference evidence="9" key="1">
    <citation type="submission" date="2020-02" db="EMBL/GenBank/DDBJ databases">
        <authorList>
            <person name="Meier V. D."/>
        </authorList>
    </citation>
    <scope>NUCLEOTIDE SEQUENCE</scope>
    <source>
        <strain evidence="9">AVDCRST_MAG94</strain>
    </source>
</reference>
<feature type="transmembrane region" description="Helical" evidence="5">
    <location>
        <begin position="29"/>
        <end position="49"/>
    </location>
</feature>
<dbReference type="PANTHER" id="PTHR32347:SF23">
    <property type="entry name" value="BLL5650 PROTEIN"/>
    <property type="match status" value="1"/>
</dbReference>
<dbReference type="Pfam" id="PF25876">
    <property type="entry name" value="HH_MFP_RND"/>
    <property type="match status" value="1"/>
</dbReference>
<dbReference type="AlphaFoldDB" id="A0A6J4KWI0"/>
<keyword evidence="2 3" id="KW-0175">Coiled coil</keyword>
<dbReference type="InterPro" id="IPR058625">
    <property type="entry name" value="MdtA-like_BSH"/>
</dbReference>
<dbReference type="Pfam" id="PF25954">
    <property type="entry name" value="Beta-barrel_RND_2"/>
    <property type="match status" value="1"/>
</dbReference>
<evidence type="ECO:0000256" key="4">
    <source>
        <dbReference type="SAM" id="MobiDB-lite"/>
    </source>
</evidence>
<name>A0A6J4KWI0_9CYAN</name>
<organism evidence="9">
    <name type="scientific">uncultured Leptolyngbya sp</name>
    <dbReference type="NCBI Taxonomy" id="332963"/>
    <lineage>
        <taxon>Bacteria</taxon>
        <taxon>Bacillati</taxon>
        <taxon>Cyanobacteriota</taxon>
        <taxon>Cyanophyceae</taxon>
        <taxon>Leptolyngbyales</taxon>
        <taxon>Leptolyngbyaceae</taxon>
        <taxon>Leptolyngbya group</taxon>
        <taxon>Leptolyngbya</taxon>
        <taxon>environmental samples</taxon>
    </lineage>
</organism>
<keyword evidence="5" id="KW-1133">Transmembrane helix</keyword>
<dbReference type="SUPFAM" id="SSF111369">
    <property type="entry name" value="HlyD-like secretion proteins"/>
    <property type="match status" value="3"/>
</dbReference>
<evidence type="ECO:0000256" key="1">
    <source>
        <dbReference type="ARBA" id="ARBA00004196"/>
    </source>
</evidence>
<feature type="domain" description="Multidrug resistance protein MdtA-like barrel-sandwich hybrid" evidence="7">
    <location>
        <begin position="69"/>
        <end position="309"/>
    </location>
</feature>